<dbReference type="FunFam" id="3.40.50.300:FF:000309">
    <property type="entry name" value="ABC transporter ATP-binding protein"/>
    <property type="match status" value="1"/>
</dbReference>
<dbReference type="Pfam" id="PF00005">
    <property type="entry name" value="ABC_tran"/>
    <property type="match status" value="2"/>
</dbReference>
<proteinExistence type="predicted"/>
<accession>A0A1Y4LPC6</accession>
<dbReference type="SMART" id="SM00382">
    <property type="entry name" value="AAA"/>
    <property type="match status" value="2"/>
</dbReference>
<dbReference type="InterPro" id="IPR037118">
    <property type="entry name" value="Val-tRNA_synth_C_sf"/>
</dbReference>
<reference evidence="7" key="2">
    <citation type="journal article" date="2018" name="BMC Genomics">
        <title>Whole genome sequencing and function prediction of 133 gut anaerobes isolated from chicken caecum in pure cultures.</title>
        <authorList>
            <person name="Medvecky M."/>
            <person name="Cejkova D."/>
            <person name="Polansky O."/>
            <person name="Karasova D."/>
            <person name="Kubasova T."/>
            <person name="Cizek A."/>
            <person name="Rychlik I."/>
        </authorList>
    </citation>
    <scope>NUCLEOTIDE SEQUENCE</scope>
    <source>
        <strain evidence="7">An178</strain>
    </source>
</reference>
<dbReference type="SUPFAM" id="SSF52540">
    <property type="entry name" value="P-loop containing nucleoside triphosphate hydrolases"/>
    <property type="match status" value="2"/>
</dbReference>
<dbReference type="EMBL" id="NFKM01000024">
    <property type="protein sequence ID" value="OUP56791.1"/>
    <property type="molecule type" value="Genomic_DNA"/>
</dbReference>
<comment type="caution">
    <text evidence="7">The sequence shown here is derived from an EMBL/GenBank/DDBJ whole genome shotgun (WGS) entry which is preliminary data.</text>
</comment>
<keyword evidence="8" id="KW-1185">Reference proteome</keyword>
<keyword evidence="1" id="KW-0677">Repeat</keyword>
<dbReference type="EMBL" id="JAQNCK010000001">
    <property type="protein sequence ID" value="MDC0827156.1"/>
    <property type="molecule type" value="Genomic_DNA"/>
</dbReference>
<evidence type="ECO:0000256" key="2">
    <source>
        <dbReference type="ARBA" id="ARBA00022741"/>
    </source>
</evidence>
<dbReference type="InterPro" id="IPR003593">
    <property type="entry name" value="AAA+_ATPase"/>
</dbReference>
<dbReference type="InterPro" id="IPR027417">
    <property type="entry name" value="P-loop_NTPase"/>
</dbReference>
<dbReference type="PANTHER" id="PTHR42855:SF2">
    <property type="entry name" value="DRUG RESISTANCE ABC TRANSPORTER,ATP-BINDING PROTEIN"/>
    <property type="match status" value="1"/>
</dbReference>
<gene>
    <name evidence="7" type="ORF">B5F14_09420</name>
    <name evidence="6" type="ORF">POG00_00360</name>
</gene>
<reference evidence="6" key="3">
    <citation type="submission" date="2023-01" db="EMBL/GenBank/DDBJ databases">
        <title>Human gut microbiome strain richness.</title>
        <authorList>
            <person name="Chen-Liaw A."/>
        </authorList>
    </citation>
    <scope>NUCLEOTIDE SEQUENCE</scope>
    <source>
        <strain evidence="6">D55st1_G4_D55t1_190419</strain>
    </source>
</reference>
<evidence type="ECO:0000313" key="8">
    <source>
        <dbReference type="Proteomes" id="UP000195447"/>
    </source>
</evidence>
<dbReference type="PANTHER" id="PTHR42855">
    <property type="entry name" value="ABC TRANSPORTER ATP-BINDING SUBUNIT"/>
    <property type="match status" value="1"/>
</dbReference>
<organism evidence="7 8">
    <name type="scientific">Faecalitalea cylindroides</name>
    <dbReference type="NCBI Taxonomy" id="39483"/>
    <lineage>
        <taxon>Bacteria</taxon>
        <taxon>Bacillati</taxon>
        <taxon>Bacillota</taxon>
        <taxon>Erysipelotrichia</taxon>
        <taxon>Erysipelotrichales</taxon>
        <taxon>Erysipelotrichaceae</taxon>
        <taxon>Faecalitalea</taxon>
    </lineage>
</organism>
<evidence type="ECO:0000313" key="6">
    <source>
        <dbReference type="EMBL" id="MDC0827156.1"/>
    </source>
</evidence>
<dbReference type="InterPro" id="IPR032781">
    <property type="entry name" value="ABC_tran_Xtn"/>
</dbReference>
<keyword evidence="4" id="KW-0175">Coiled coil</keyword>
<dbReference type="Pfam" id="PF12848">
    <property type="entry name" value="ABC_tran_Xtn"/>
    <property type="match status" value="1"/>
</dbReference>
<dbReference type="Proteomes" id="UP000195447">
    <property type="component" value="Unassembled WGS sequence"/>
</dbReference>
<dbReference type="GO" id="GO:0003676">
    <property type="term" value="F:nucleic acid binding"/>
    <property type="evidence" value="ECO:0007669"/>
    <property type="project" value="UniProtKB-ARBA"/>
</dbReference>
<sequence>MKLQLNDVVKSYGADVVLDRVNIQIKDNEKIALVGRNGCGKTTLLKIICEKEPMDSGSRFVANGTKIGYLSQITFLDETKTVYEELLDAFKEVRSLEKQLLEQANRLEFDANEKELERYDKLQQRFEALNGYQYEVELQSVFFHFQFTKEDLDKPLNQFSSGQKTRIALVKLLLSKPDILLLDEPTNHLDMDSIEWLENYIKHYPFAVILVSHDRMFLDNVVDEIVEIEFGKSMRYVGNYTHYIKAKEEYLKKNHEAYIRQQQEIQRLETLIDKFRYKKNKAAFAKSKQKYLDRMERIEDSKQDSSRIKANFSSYRKGGKRVLSVEDLKIGYGDNVLSTVSFELLQKQRMGIIGPNGIGKSTLIKTLVGQIEKISGEFKFGHQIDVGYFNQESAQMVSNKNVLDELWDEDPNATQTEIRNILASFLFTQEEVFKDVSSLSGGERVRLALAKLMLDHDNLLLLDEPTNHLDIPAKEALEEALMKYDGTILFVSHDRMFLKKMANRILKMEADKSSVYNLTYEEYLEKAKNDELVESVQEVKEQPATKVSFQDSKALKNRVAKLEKMLEEAELDLESLRELRYEPEYYQDYQKMEELDQQIDDKHNEINALMNEWEEKMALIEKATA</sequence>
<dbReference type="Gene3D" id="3.40.50.300">
    <property type="entry name" value="P-loop containing nucleotide triphosphate hydrolases"/>
    <property type="match status" value="2"/>
</dbReference>
<dbReference type="InterPro" id="IPR017871">
    <property type="entry name" value="ABC_transporter-like_CS"/>
</dbReference>
<reference evidence="8" key="1">
    <citation type="submission" date="2017-04" db="EMBL/GenBank/DDBJ databases">
        <title>Function of individual gut microbiota members based on whole genome sequencing of pure cultures obtained from chicken caecum.</title>
        <authorList>
            <person name="Medvecky M."/>
            <person name="Cejkova D."/>
            <person name="Polansky O."/>
            <person name="Karasova D."/>
            <person name="Kubasova T."/>
            <person name="Cizek A."/>
            <person name="Rychlik I."/>
        </authorList>
    </citation>
    <scope>NUCLEOTIDE SEQUENCE [LARGE SCALE GENOMIC DNA]</scope>
    <source>
        <strain evidence="8">An178</strain>
    </source>
</reference>
<dbReference type="FunFam" id="3.40.50.300:FF:000011">
    <property type="entry name" value="Putative ABC transporter ATP-binding component"/>
    <property type="match status" value="1"/>
</dbReference>
<dbReference type="PROSITE" id="PS50893">
    <property type="entry name" value="ABC_TRANSPORTER_2"/>
    <property type="match status" value="2"/>
</dbReference>
<dbReference type="InterPro" id="IPR051309">
    <property type="entry name" value="ABCF_ATPase"/>
</dbReference>
<keyword evidence="2" id="KW-0547">Nucleotide-binding</keyword>
<dbReference type="CDD" id="cd03221">
    <property type="entry name" value="ABCF_EF-3"/>
    <property type="match status" value="2"/>
</dbReference>
<evidence type="ECO:0000259" key="5">
    <source>
        <dbReference type="PROSITE" id="PS50893"/>
    </source>
</evidence>
<dbReference type="RefSeq" id="WP_087159126.1">
    <property type="nucleotide sequence ID" value="NZ_JACJIY010000001.1"/>
</dbReference>
<dbReference type="Proteomes" id="UP001220658">
    <property type="component" value="Unassembled WGS sequence"/>
</dbReference>
<keyword evidence="3 7" id="KW-0067">ATP-binding</keyword>
<feature type="domain" description="ABC transporter" evidence="5">
    <location>
        <begin position="320"/>
        <end position="535"/>
    </location>
</feature>
<dbReference type="GO" id="GO:0016887">
    <property type="term" value="F:ATP hydrolysis activity"/>
    <property type="evidence" value="ECO:0007669"/>
    <property type="project" value="InterPro"/>
</dbReference>
<dbReference type="InterPro" id="IPR003439">
    <property type="entry name" value="ABC_transporter-like_ATP-bd"/>
</dbReference>
<evidence type="ECO:0000256" key="1">
    <source>
        <dbReference type="ARBA" id="ARBA00022737"/>
    </source>
</evidence>
<feature type="coiled-coil region" evidence="4">
    <location>
        <begin position="552"/>
        <end position="623"/>
    </location>
</feature>
<dbReference type="Gene3D" id="1.10.287.380">
    <property type="entry name" value="Valyl-tRNA synthetase, C-terminal domain"/>
    <property type="match status" value="1"/>
</dbReference>
<dbReference type="AlphaFoldDB" id="A0A1Y4LPC6"/>
<name>A0A1Y4LPC6_9FIRM</name>
<evidence type="ECO:0000313" key="7">
    <source>
        <dbReference type="EMBL" id="OUP56791.1"/>
    </source>
</evidence>
<evidence type="ECO:0000256" key="3">
    <source>
        <dbReference type="ARBA" id="ARBA00022840"/>
    </source>
</evidence>
<dbReference type="GO" id="GO:0005524">
    <property type="term" value="F:ATP binding"/>
    <property type="evidence" value="ECO:0007669"/>
    <property type="project" value="UniProtKB-KW"/>
</dbReference>
<feature type="domain" description="ABC transporter" evidence="5">
    <location>
        <begin position="3"/>
        <end position="255"/>
    </location>
</feature>
<evidence type="ECO:0000256" key="4">
    <source>
        <dbReference type="SAM" id="Coils"/>
    </source>
</evidence>
<protein>
    <submittedName>
        <fullName evidence="7">ABC transporter ATP-binding protein</fullName>
    </submittedName>
    <submittedName>
        <fullName evidence="6">ABC-F family ATP-binding cassette domain-containing protein</fullName>
    </submittedName>
</protein>
<dbReference type="PROSITE" id="PS00211">
    <property type="entry name" value="ABC_TRANSPORTER_1"/>
    <property type="match status" value="2"/>
</dbReference>